<dbReference type="Proteomes" id="UP000215590">
    <property type="component" value="Unassembled WGS sequence"/>
</dbReference>
<name>A0A256FZE6_9HYPH</name>
<gene>
    <name evidence="1" type="ORF">CEV31_1640</name>
</gene>
<sequence length="41" mass="4516">MLSTFLPAPDDLPGSVPLVIGSSFCKKCGRYKPISKLRETY</sequence>
<accession>A0A256FZE6</accession>
<proteinExistence type="predicted"/>
<evidence type="ECO:0000313" key="2">
    <source>
        <dbReference type="Proteomes" id="UP000215590"/>
    </source>
</evidence>
<keyword evidence="2" id="KW-1185">Reference proteome</keyword>
<dbReference type="EMBL" id="NNRJ01000015">
    <property type="protein sequence ID" value="OYR20214.1"/>
    <property type="molecule type" value="Genomic_DNA"/>
</dbReference>
<evidence type="ECO:0000313" key="1">
    <source>
        <dbReference type="EMBL" id="OYR20214.1"/>
    </source>
</evidence>
<reference evidence="1 2" key="1">
    <citation type="submission" date="2017-07" db="EMBL/GenBank/DDBJ databases">
        <title>Phylogenetic study on the rhizospheric bacterium Ochrobactrum sp. A44.</title>
        <authorList>
            <person name="Krzyzanowska D.M."/>
            <person name="Ossowicki A."/>
            <person name="Rajewska M."/>
            <person name="Maciag T."/>
            <person name="Kaczynski Z."/>
            <person name="Czerwicka M."/>
            <person name="Jafra S."/>
        </authorList>
    </citation>
    <scope>NUCLEOTIDE SEQUENCE [LARGE SCALE GENOMIC DNA]</scope>
    <source>
        <strain evidence="1 2">DSM 7216</strain>
    </source>
</reference>
<dbReference type="AlphaFoldDB" id="A0A256FZE6"/>
<organism evidence="1 2">
    <name type="scientific">Brucella thiophenivorans</name>
    <dbReference type="NCBI Taxonomy" id="571255"/>
    <lineage>
        <taxon>Bacteria</taxon>
        <taxon>Pseudomonadati</taxon>
        <taxon>Pseudomonadota</taxon>
        <taxon>Alphaproteobacteria</taxon>
        <taxon>Hyphomicrobiales</taxon>
        <taxon>Brucellaceae</taxon>
        <taxon>Brucella/Ochrobactrum group</taxon>
        <taxon>Brucella</taxon>
    </lineage>
</organism>
<comment type="caution">
    <text evidence="1">The sequence shown here is derived from an EMBL/GenBank/DDBJ whole genome shotgun (WGS) entry which is preliminary data.</text>
</comment>
<protein>
    <submittedName>
        <fullName evidence="1">Uncharacterized protein</fullName>
    </submittedName>
</protein>